<dbReference type="GO" id="GO:0071011">
    <property type="term" value="C:precatalytic spliceosome"/>
    <property type="evidence" value="ECO:0007669"/>
    <property type="project" value="TreeGrafter"/>
</dbReference>
<dbReference type="GO" id="GO:0000398">
    <property type="term" value="P:mRNA splicing, via spliceosome"/>
    <property type="evidence" value="ECO:0007669"/>
    <property type="project" value="TreeGrafter"/>
</dbReference>
<sequence length="66" mass="7268">SEVHPAELKKFMDKKHAQGILRGLDPFMKLVIVECMEMATSGQQNNTGMVLIRGNSIIVLEALEGV</sequence>
<evidence type="ECO:0000313" key="5">
    <source>
        <dbReference type="Proteomes" id="UP000694394"/>
    </source>
</evidence>
<dbReference type="Pfam" id="PF01423">
    <property type="entry name" value="LSM"/>
    <property type="match status" value="1"/>
</dbReference>
<accession>A0A8C5XUU8</accession>
<proteinExistence type="inferred from homology"/>
<dbReference type="GeneTree" id="ENSGT00510000046985"/>
<evidence type="ECO:0000313" key="4">
    <source>
        <dbReference type="Ensembl" id="ENSMICP00000041631.1"/>
    </source>
</evidence>
<dbReference type="GO" id="GO:0097526">
    <property type="term" value="C:spliceosomal tri-snRNP complex"/>
    <property type="evidence" value="ECO:0007669"/>
    <property type="project" value="TreeGrafter"/>
</dbReference>
<reference evidence="4" key="1">
    <citation type="submission" date="2016-12" db="EMBL/GenBank/DDBJ databases">
        <title>Mouse lemur reference genome and diversity panel.</title>
        <authorList>
            <person name="Harris R."/>
            <person name="Larsen P."/>
            <person name="Liu Y."/>
            <person name="Hughes D.S."/>
            <person name="Murali S."/>
            <person name="Raveendran M."/>
            <person name="Korchina V."/>
            <person name="Wang M."/>
            <person name="Jhangiani S."/>
            <person name="Bandaranaike D."/>
            <person name="Bellair M."/>
            <person name="Blankenburg K."/>
            <person name="Chao H."/>
            <person name="Dahdouli M."/>
            <person name="Dinh H."/>
            <person name="Doddapaneni H."/>
            <person name="English A."/>
            <person name="Firestine M."/>
            <person name="Gnanaolivu R."/>
            <person name="Gross S."/>
            <person name="Hernandez B."/>
            <person name="Javaid M."/>
            <person name="Jayaseelan J."/>
            <person name="Jones J."/>
            <person name="Khan Z."/>
            <person name="Kovar C."/>
            <person name="Kurapati P."/>
            <person name="Le B."/>
            <person name="Lee S."/>
            <person name="Li M."/>
            <person name="Mathew T."/>
            <person name="Narasimhan A."/>
            <person name="Ngo D."/>
            <person name="Nguyen L."/>
            <person name="Okwuonu G."/>
            <person name="Ongeri F."/>
            <person name="Osuji N."/>
            <person name="Pu L.-L."/>
            <person name="Puazo M."/>
            <person name="Quiroz J."/>
            <person name="Raj R."/>
            <person name="Rajbhandari K."/>
            <person name="Reid J.G."/>
            <person name="Santibanez J."/>
            <person name="Sexton D."/>
            <person name="Skinner E."/>
            <person name="Vee V."/>
            <person name="Weissenberger G."/>
            <person name="Wu Y."/>
            <person name="Xin Y."/>
            <person name="Han Y."/>
            <person name="Campbell C."/>
            <person name="Brown A."/>
            <person name="Sullivan B."/>
            <person name="Shelton J."/>
            <person name="Brown S."/>
            <person name="Dudchenko O."/>
            <person name="Machol I."/>
            <person name="Durand N."/>
            <person name="Shamim M."/>
            <person name="Lieberman A."/>
            <person name="Muzny D.M."/>
            <person name="Richards S."/>
            <person name="Yoder A."/>
            <person name="Worley K.C."/>
            <person name="Rogers J."/>
            <person name="Gibbs R.A."/>
        </authorList>
    </citation>
    <scope>NUCLEOTIDE SEQUENCE [LARGE SCALE GENOMIC DNA]</scope>
</reference>
<feature type="domain" description="Sm" evidence="3">
    <location>
        <begin position="6"/>
        <end position="62"/>
    </location>
</feature>
<evidence type="ECO:0000256" key="2">
    <source>
        <dbReference type="ARBA" id="ARBA00023274"/>
    </source>
</evidence>
<dbReference type="Ensembl" id="ENSMICT00000070531.1">
    <property type="protein sequence ID" value="ENSMICP00000041631.1"/>
    <property type="gene ID" value="ENSMICG00000033993.2"/>
</dbReference>
<dbReference type="PANTHER" id="PTHR10553">
    <property type="entry name" value="SMALL NUCLEAR RIBONUCLEOPROTEIN"/>
    <property type="match status" value="1"/>
</dbReference>
<dbReference type="GO" id="GO:0071013">
    <property type="term" value="C:catalytic step 2 spliceosome"/>
    <property type="evidence" value="ECO:0007669"/>
    <property type="project" value="TreeGrafter"/>
</dbReference>
<dbReference type="Gene3D" id="2.30.30.100">
    <property type="match status" value="1"/>
</dbReference>
<dbReference type="GO" id="GO:0005686">
    <property type="term" value="C:U2 snRNP"/>
    <property type="evidence" value="ECO:0007669"/>
    <property type="project" value="TreeGrafter"/>
</dbReference>
<organism evidence="4 5">
    <name type="scientific">Microcebus murinus</name>
    <name type="common">Gray mouse lemur</name>
    <name type="synonym">Lemur murinus</name>
    <dbReference type="NCBI Taxonomy" id="30608"/>
    <lineage>
        <taxon>Eukaryota</taxon>
        <taxon>Metazoa</taxon>
        <taxon>Chordata</taxon>
        <taxon>Craniata</taxon>
        <taxon>Vertebrata</taxon>
        <taxon>Euteleostomi</taxon>
        <taxon>Mammalia</taxon>
        <taxon>Eutheria</taxon>
        <taxon>Euarchontoglires</taxon>
        <taxon>Primates</taxon>
        <taxon>Strepsirrhini</taxon>
        <taxon>Lemuriformes</taxon>
        <taxon>Cheirogaleidae</taxon>
        <taxon>Microcebus</taxon>
    </lineage>
</organism>
<dbReference type="InterPro" id="IPR010920">
    <property type="entry name" value="LSM_dom_sf"/>
</dbReference>
<dbReference type="InterPro" id="IPR001163">
    <property type="entry name" value="Sm_dom_euk/arc"/>
</dbReference>
<dbReference type="Proteomes" id="UP000694394">
    <property type="component" value="Chromosome 2"/>
</dbReference>
<dbReference type="SUPFAM" id="SSF50182">
    <property type="entry name" value="Sm-like ribonucleoproteins"/>
    <property type="match status" value="1"/>
</dbReference>
<dbReference type="EMBL" id="ABDC03001857">
    <property type="status" value="NOT_ANNOTATED_CDS"/>
    <property type="molecule type" value="Genomic_DNA"/>
</dbReference>
<dbReference type="GO" id="GO:0034719">
    <property type="term" value="C:SMN-Sm protein complex"/>
    <property type="evidence" value="ECO:0007669"/>
    <property type="project" value="TreeGrafter"/>
</dbReference>
<dbReference type="GO" id="GO:0005685">
    <property type="term" value="C:U1 snRNP"/>
    <property type="evidence" value="ECO:0007669"/>
    <property type="project" value="TreeGrafter"/>
</dbReference>
<dbReference type="GO" id="GO:0003723">
    <property type="term" value="F:RNA binding"/>
    <property type="evidence" value="ECO:0007669"/>
    <property type="project" value="TreeGrafter"/>
</dbReference>
<evidence type="ECO:0000256" key="1">
    <source>
        <dbReference type="ARBA" id="ARBA00006850"/>
    </source>
</evidence>
<dbReference type="InterPro" id="IPR044641">
    <property type="entry name" value="Lsm7/SmG-like"/>
</dbReference>
<dbReference type="AlphaFoldDB" id="A0A8C5XUU8"/>
<name>A0A8C5XUU8_MICMU</name>
<dbReference type="GO" id="GO:0071004">
    <property type="term" value="C:U2-type prespliceosome"/>
    <property type="evidence" value="ECO:0007669"/>
    <property type="project" value="TreeGrafter"/>
</dbReference>
<dbReference type="PANTHER" id="PTHR10553:SF26">
    <property type="entry name" value="SMALL NUCLEAR RIBONUCLEOPROTEIN G-RELATED"/>
    <property type="match status" value="1"/>
</dbReference>
<dbReference type="SMART" id="SM00651">
    <property type="entry name" value="Sm"/>
    <property type="match status" value="1"/>
</dbReference>
<reference evidence="4" key="3">
    <citation type="submission" date="2025-09" db="UniProtKB">
        <authorList>
            <consortium name="Ensembl"/>
        </authorList>
    </citation>
    <scope>IDENTIFICATION</scope>
</reference>
<keyword evidence="5" id="KW-1185">Reference proteome</keyword>
<dbReference type="GO" id="GO:0005687">
    <property type="term" value="C:U4 snRNP"/>
    <property type="evidence" value="ECO:0007669"/>
    <property type="project" value="TreeGrafter"/>
</dbReference>
<protein>
    <recommendedName>
        <fullName evidence="3">Sm domain-containing protein</fullName>
    </recommendedName>
</protein>
<dbReference type="GO" id="GO:0005682">
    <property type="term" value="C:U5 snRNP"/>
    <property type="evidence" value="ECO:0007669"/>
    <property type="project" value="TreeGrafter"/>
</dbReference>
<keyword evidence="2" id="KW-0687">Ribonucleoprotein</keyword>
<dbReference type="GO" id="GO:0043186">
    <property type="term" value="C:P granule"/>
    <property type="evidence" value="ECO:0007669"/>
    <property type="project" value="TreeGrafter"/>
</dbReference>
<evidence type="ECO:0000259" key="3">
    <source>
        <dbReference type="SMART" id="SM00651"/>
    </source>
</evidence>
<comment type="similarity">
    <text evidence="1">Belongs to the snRNP Sm proteins family.</text>
</comment>
<reference evidence="4" key="2">
    <citation type="submission" date="2025-08" db="UniProtKB">
        <authorList>
            <consortium name="Ensembl"/>
        </authorList>
    </citation>
    <scope>IDENTIFICATION</scope>
</reference>
<dbReference type="GO" id="GO:0005689">
    <property type="term" value="C:U12-type spliceosomal complex"/>
    <property type="evidence" value="ECO:0007669"/>
    <property type="project" value="TreeGrafter"/>
</dbReference>